<gene>
    <name evidence="2" type="ORF">KUH32_01295</name>
</gene>
<accession>A0ABS6N306</accession>
<dbReference type="EMBL" id="JAHRWL010000001">
    <property type="protein sequence ID" value="MBV2358396.1"/>
    <property type="molecule type" value="Genomic_DNA"/>
</dbReference>
<evidence type="ECO:0000256" key="1">
    <source>
        <dbReference type="SAM" id="MobiDB-lite"/>
    </source>
</evidence>
<feature type="region of interest" description="Disordered" evidence="1">
    <location>
        <begin position="124"/>
        <end position="183"/>
    </location>
</feature>
<feature type="region of interest" description="Disordered" evidence="1">
    <location>
        <begin position="18"/>
        <end position="39"/>
    </location>
</feature>
<organism evidence="2 3">
    <name type="scientific">Thalassococcus arenae</name>
    <dbReference type="NCBI Taxonomy" id="2851652"/>
    <lineage>
        <taxon>Bacteria</taxon>
        <taxon>Pseudomonadati</taxon>
        <taxon>Pseudomonadota</taxon>
        <taxon>Alphaproteobacteria</taxon>
        <taxon>Rhodobacterales</taxon>
        <taxon>Roseobacteraceae</taxon>
        <taxon>Thalassococcus</taxon>
    </lineage>
</organism>
<proteinExistence type="predicted"/>
<evidence type="ECO:0000313" key="3">
    <source>
        <dbReference type="Proteomes" id="UP001166293"/>
    </source>
</evidence>
<evidence type="ECO:0008006" key="4">
    <source>
        <dbReference type="Google" id="ProtNLM"/>
    </source>
</evidence>
<feature type="compositionally biased region" description="Basic and acidic residues" evidence="1">
    <location>
        <begin position="28"/>
        <end position="39"/>
    </location>
</feature>
<dbReference type="Proteomes" id="UP001166293">
    <property type="component" value="Unassembled WGS sequence"/>
</dbReference>
<feature type="compositionally biased region" description="Basic and acidic residues" evidence="1">
    <location>
        <begin position="153"/>
        <end position="183"/>
    </location>
</feature>
<name>A0ABS6N306_9RHOB</name>
<evidence type="ECO:0000313" key="2">
    <source>
        <dbReference type="EMBL" id="MBV2358396.1"/>
    </source>
</evidence>
<comment type="caution">
    <text evidence="2">The sequence shown here is derived from an EMBL/GenBank/DDBJ whole genome shotgun (WGS) entry which is preliminary data.</text>
</comment>
<reference evidence="2" key="1">
    <citation type="submission" date="2021-06" db="EMBL/GenBank/DDBJ databases">
        <title>Thalassococcus sp. CAU 1522 isolated from sea sand, Republic of Korea.</title>
        <authorList>
            <person name="Kim W."/>
        </authorList>
    </citation>
    <scope>NUCLEOTIDE SEQUENCE</scope>
    <source>
        <strain evidence="2">CAU 1522</strain>
    </source>
</reference>
<sequence>MAISSDLSDTVRRHAQELAADAKAQVSKKAEREIDKAQQRTAREIRQAAKAADAAGDAFDSGSLQAEAARRIAHSLEGIAQQVRQADLGQTAHTVSTFARRHPGLFIGAAAFAGFAAMRFLKASGPAPDAPETEHDPWAATRRQSPAGADAVPHPDRETLRQSLHDPDHHGRPAEESGGIYRD</sequence>
<keyword evidence="3" id="KW-1185">Reference proteome</keyword>
<protein>
    <recommendedName>
        <fullName evidence="4">DUF3618 domain-containing protein</fullName>
    </recommendedName>
</protein>
<dbReference type="RefSeq" id="WP_217776261.1">
    <property type="nucleotide sequence ID" value="NZ_JAHRWL010000001.1"/>
</dbReference>